<dbReference type="CDD" id="cd00306">
    <property type="entry name" value="Peptidases_S8_S53"/>
    <property type="match status" value="1"/>
</dbReference>
<keyword evidence="2 5" id="KW-0645">Protease</keyword>
<dbReference type="STRING" id="983964.A0A2T4AQ92"/>
<dbReference type="AlphaFoldDB" id="A0A2T4AQ92"/>
<dbReference type="GeneID" id="36625411"/>
<evidence type="ECO:0000259" key="6">
    <source>
        <dbReference type="Pfam" id="PF00082"/>
    </source>
</evidence>
<dbReference type="Gene3D" id="3.40.50.200">
    <property type="entry name" value="Peptidase S8/S53 domain"/>
    <property type="match status" value="1"/>
</dbReference>
<dbReference type="PRINTS" id="PR00723">
    <property type="entry name" value="SUBTILISIN"/>
</dbReference>
<gene>
    <name evidence="8" type="ORF">M431DRAFT_490843</name>
</gene>
<dbReference type="SUPFAM" id="SSF52743">
    <property type="entry name" value="Subtilisin-like"/>
    <property type="match status" value="1"/>
</dbReference>
<evidence type="ECO:0000313" key="9">
    <source>
        <dbReference type="Proteomes" id="UP000241690"/>
    </source>
</evidence>
<keyword evidence="4 5" id="KW-0720">Serine protease</keyword>
<dbReference type="GO" id="GO:0004252">
    <property type="term" value="F:serine-type endopeptidase activity"/>
    <property type="evidence" value="ECO:0007669"/>
    <property type="project" value="UniProtKB-UniRule"/>
</dbReference>
<feature type="active site" description="Charge relay system" evidence="5">
    <location>
        <position position="562"/>
    </location>
</feature>
<evidence type="ECO:0000259" key="7">
    <source>
        <dbReference type="Pfam" id="PF24476"/>
    </source>
</evidence>
<dbReference type="InterPro" id="IPR036852">
    <property type="entry name" value="Peptidase_S8/S53_dom_sf"/>
</dbReference>
<dbReference type="InterPro" id="IPR000209">
    <property type="entry name" value="Peptidase_S8/S53_dom"/>
</dbReference>
<accession>A0A2T4AQ92</accession>
<evidence type="ECO:0000256" key="1">
    <source>
        <dbReference type="ARBA" id="ARBA00011073"/>
    </source>
</evidence>
<evidence type="ECO:0000256" key="2">
    <source>
        <dbReference type="ARBA" id="ARBA00022670"/>
    </source>
</evidence>
<dbReference type="GO" id="GO:0006508">
    <property type="term" value="P:proteolysis"/>
    <property type="evidence" value="ECO:0007669"/>
    <property type="project" value="UniProtKB-KW"/>
</dbReference>
<evidence type="ECO:0000256" key="4">
    <source>
        <dbReference type="ARBA" id="ARBA00022825"/>
    </source>
</evidence>
<evidence type="ECO:0000256" key="3">
    <source>
        <dbReference type="ARBA" id="ARBA00022801"/>
    </source>
</evidence>
<evidence type="ECO:0000313" key="8">
    <source>
        <dbReference type="EMBL" id="PTB59236.1"/>
    </source>
</evidence>
<proteinExistence type="inferred from homology"/>
<protein>
    <submittedName>
        <fullName evidence="8">Uncharacterized protein</fullName>
    </submittedName>
</protein>
<sequence length="840" mass="94730">MYLARDSGGRSELLFAIHPAFVDALPVASPSQSVQERNHITLLRHEIANIMQVFDTKCAEQDLSEDTFCICIDSLNSILVLFEDLVVGKFPARNCNSSDELHAEFPKLVALKYQISTGELVSASFWVSFGGKPRQHNTTLIVQHFNQTISKLFSTINYESNTFRFYEIEDDYESDKALLRNAEELAAALGAIFEQLKALICLKDPEGHNSYVRLSEFAKNELQMMISICGHRSLWQHVVFHMETTNNCNMKHSWIKEICSELTRSYRKKRVLSMTFDGKGFCKNSTSEAHGKESAILSTETLSNILQKEEQLKQGKASHYKTIRKKDKRRLSLLLSNSLIHLSGSALLRNPWSANTIHIRQRKDGFIGQDTAPEAYMTYAFNSQIIEENAINEDLEPGDPYVLGLAKLLLELELGKEITVLDEDIDEITGKTSLYMAITRIHGDLDQYLEDMDPFIGIIDSCLQICTDLYDMDLRHTNSKDYYHKLREEVLTKVIRPLNQRDKIISKHWKFVQRSRTSTSESISSSVQWLKEFDFINRDMGRLISVSRVTSKNRNIRLAILDTGCDLTAPCMAVLPGVPARLVGHWRDFHEGSTEPVDEDAKQHGTALTALLFRVAFNVDIYVGRVTKDQADLPNSTQNISKAIHYAAAEWKADVITMSFGFPFIVDEIEYAVTDVNRGRRKDGKSEVVFFAAANNDGLNSEEMFPASLETVISVRGTDHTGAFINKFNPIPRPQKARGLLYGTLGQNVPYDIGDNGAQMSGCSVATPILAGIVATIVQYANYTVGMDAETITRLLTKDGILQVLEHISVGDDFGRRRYSGISHWGGRFSKLKFNMLRDY</sequence>
<organism evidence="8 9">
    <name type="scientific">Trichoderma harzianum CBS 226.95</name>
    <dbReference type="NCBI Taxonomy" id="983964"/>
    <lineage>
        <taxon>Eukaryota</taxon>
        <taxon>Fungi</taxon>
        <taxon>Dikarya</taxon>
        <taxon>Ascomycota</taxon>
        <taxon>Pezizomycotina</taxon>
        <taxon>Sordariomycetes</taxon>
        <taxon>Hypocreomycetidae</taxon>
        <taxon>Hypocreales</taxon>
        <taxon>Hypocreaceae</taxon>
        <taxon>Trichoderma</taxon>
    </lineage>
</organism>
<keyword evidence="9" id="KW-1185">Reference proteome</keyword>
<evidence type="ECO:0000256" key="5">
    <source>
        <dbReference type="PROSITE-ProRule" id="PRU01240"/>
    </source>
</evidence>
<dbReference type="InterPro" id="IPR056002">
    <property type="entry name" value="DUF7580"/>
</dbReference>
<dbReference type="PROSITE" id="PS51892">
    <property type="entry name" value="SUBTILASE"/>
    <property type="match status" value="1"/>
</dbReference>
<dbReference type="PANTHER" id="PTHR43806:SF11">
    <property type="entry name" value="CEREVISIN-RELATED"/>
    <property type="match status" value="1"/>
</dbReference>
<feature type="active site" description="Charge relay system" evidence="5">
    <location>
        <position position="604"/>
    </location>
</feature>
<comment type="similarity">
    <text evidence="1 5">Belongs to the peptidase S8 family.</text>
</comment>
<keyword evidence="3 5" id="KW-0378">Hydrolase</keyword>
<dbReference type="Pfam" id="PF24476">
    <property type="entry name" value="DUF7580"/>
    <property type="match status" value="1"/>
</dbReference>
<dbReference type="RefSeq" id="XP_024778913.1">
    <property type="nucleotide sequence ID" value="XM_024916842.1"/>
</dbReference>
<dbReference type="InterPro" id="IPR050131">
    <property type="entry name" value="Peptidase_S8_subtilisin-like"/>
</dbReference>
<dbReference type="EMBL" id="KZ679676">
    <property type="protein sequence ID" value="PTB59236.1"/>
    <property type="molecule type" value="Genomic_DNA"/>
</dbReference>
<feature type="domain" description="Peptidase S8/S53" evidence="6">
    <location>
        <begin position="554"/>
        <end position="797"/>
    </location>
</feature>
<dbReference type="Pfam" id="PF00082">
    <property type="entry name" value="Peptidase_S8"/>
    <property type="match status" value="1"/>
</dbReference>
<dbReference type="InterPro" id="IPR015500">
    <property type="entry name" value="Peptidase_S8_subtilisin-rel"/>
</dbReference>
<name>A0A2T4AQ92_TRIHA</name>
<feature type="active site" description="Charge relay system" evidence="5">
    <location>
        <position position="764"/>
    </location>
</feature>
<feature type="domain" description="DUF7580" evidence="7">
    <location>
        <begin position="182"/>
        <end position="503"/>
    </location>
</feature>
<dbReference type="Proteomes" id="UP000241690">
    <property type="component" value="Unassembled WGS sequence"/>
</dbReference>
<dbReference type="PANTHER" id="PTHR43806">
    <property type="entry name" value="PEPTIDASE S8"/>
    <property type="match status" value="1"/>
</dbReference>
<reference evidence="8 9" key="1">
    <citation type="submission" date="2016-07" db="EMBL/GenBank/DDBJ databases">
        <title>Multiple horizontal gene transfer events from other fungi enriched the ability of initially mycotrophic Trichoderma (Ascomycota) to feed on dead plant biomass.</title>
        <authorList>
            <consortium name="DOE Joint Genome Institute"/>
            <person name="Aerts A."/>
            <person name="Atanasova L."/>
            <person name="Chenthamara K."/>
            <person name="Zhang J."/>
            <person name="Grujic M."/>
            <person name="Henrissat B."/>
            <person name="Kuo A."/>
            <person name="Salamov A."/>
            <person name="Lipzen A."/>
            <person name="Labutti K."/>
            <person name="Barry K."/>
            <person name="Miao Y."/>
            <person name="Rahimi M.J."/>
            <person name="Shen Q."/>
            <person name="Grigoriev I.V."/>
            <person name="Kubicek C.P."/>
            <person name="Druzhinina I.S."/>
        </authorList>
    </citation>
    <scope>NUCLEOTIDE SEQUENCE [LARGE SCALE GENOMIC DNA]</scope>
    <source>
        <strain evidence="8 9">CBS 226.95</strain>
    </source>
</reference>